<feature type="transmembrane region" description="Helical" evidence="7">
    <location>
        <begin position="721"/>
        <end position="744"/>
    </location>
</feature>
<dbReference type="PANTHER" id="PTHR11654">
    <property type="entry name" value="OLIGOPEPTIDE TRANSPORTER-RELATED"/>
    <property type="match status" value="1"/>
</dbReference>
<dbReference type="HOGENOM" id="CLU_002871_0_1_1"/>
<name>B8BFK2_ORYSI</name>
<keyword evidence="5 7" id="KW-0472">Membrane</keyword>
<evidence type="ECO:0000256" key="6">
    <source>
        <dbReference type="SAM" id="MobiDB-lite"/>
    </source>
</evidence>
<evidence type="ECO:0000256" key="3">
    <source>
        <dbReference type="ARBA" id="ARBA00022692"/>
    </source>
</evidence>
<proteinExistence type="inferred from homology"/>
<organism evidence="8 9">
    <name type="scientific">Oryza sativa subsp. indica</name>
    <name type="common">Rice</name>
    <dbReference type="NCBI Taxonomy" id="39946"/>
    <lineage>
        <taxon>Eukaryota</taxon>
        <taxon>Viridiplantae</taxon>
        <taxon>Streptophyta</taxon>
        <taxon>Embryophyta</taxon>
        <taxon>Tracheophyta</taxon>
        <taxon>Spermatophyta</taxon>
        <taxon>Magnoliopsida</taxon>
        <taxon>Liliopsida</taxon>
        <taxon>Poales</taxon>
        <taxon>Poaceae</taxon>
        <taxon>BOP clade</taxon>
        <taxon>Oryzoideae</taxon>
        <taxon>Oryzeae</taxon>
        <taxon>Oryzinae</taxon>
        <taxon>Oryza</taxon>
        <taxon>Oryza sativa</taxon>
    </lineage>
</organism>
<sequence>MAMEAADEERAPLLHPQPQPSRGDADSEYTGDGSVDVNNQPALKRSTGNWRACFMILGVEFSENLAYYGISKNLVTYLTKVLHESKVNAARNSSAWSGACYLTPLFGAFLADTYWGKYRTVLTFLPIYILGLLTLMASTSLPSSMTSSDAGHQLHSVAVYLGLYLVAFGNGGVKPCTSAFGADQFDGGDAAELRRKGSFFNWYTFMINSGSLLASTVLVWLQDNVGWGISFVIVVVVMAFFLAVFFAGSRVYRYRPVRGSPLTGVCQVVVAAVRKWHLELPDDSSLLYEAQVADHRIKHTDQFRFLDKAAIVVTPSSLNGEKGNVAAAAAPVSRWRQCTVTQVEEVKMLGDADSEYTGDGSVDVNNQPALKRSTGNWRACFMILGVEFSENLAYYGISKNLVTYLTKILHESKVNAARNSSAWSGACYLTPLFGAFLADTYWGKYRTVLTFLPIYILGLLTLMASTSLPSSMTSSDAGHQLHSVAVYLGLYLVAFGNGGVKPCTSAFGADQFDGGDAAELRRKGSFFNWYTFMINSGSLLASTVLVWLQDNVGWGISFVIVVVVMAFFLAVFFAGSRVYRYRPVRGSPLTGVCQVVVAAVRKWHLELPDDSSLLYEAQVADHRIKHTDQFRFLDKAAIVVTPSSLNGEKGNVAAAAAPVSRWRQCTVTQVEEVKMLVRMCPIWACLVLFFSVSSQMSSTLVEQGTAMDNRVGPFTIPPASLATFHSIGVLLWIPVYDVALVPLARRATGKPKGITQLQRIGVGLAVAALIMAYSALVEERRLAAARAGAARTSILWQVPAQLMHGMAVVFTSIGKSEFFYDQAPRSMRSMCTALGQLAIAAGNYLSAFLLAVVASATTCGGDPGWIPDDLNKGHLDYFFWLMAALLLLDLLFFVFCAMRTREHCCFLIDPPKNVTLCMAFVGLYKN</sequence>
<feature type="transmembrane region" description="Helical" evidence="7">
    <location>
        <begin position="877"/>
        <end position="898"/>
    </location>
</feature>
<feature type="transmembrane region" description="Helical" evidence="7">
    <location>
        <begin position="756"/>
        <end position="774"/>
    </location>
</feature>
<dbReference type="SUPFAM" id="SSF103473">
    <property type="entry name" value="MFS general substrate transporter"/>
    <property type="match status" value="2"/>
</dbReference>
<dbReference type="InterPro" id="IPR036259">
    <property type="entry name" value="MFS_trans_sf"/>
</dbReference>
<keyword evidence="3 7" id="KW-0812">Transmembrane</keyword>
<dbReference type="Gramene" id="BGIOSGA032390-TA">
    <property type="protein sequence ID" value="BGIOSGA032390-PA"/>
    <property type="gene ID" value="BGIOSGA032390"/>
</dbReference>
<feature type="transmembrane region" description="Helical" evidence="7">
    <location>
        <begin position="529"/>
        <end position="548"/>
    </location>
</feature>
<evidence type="ECO:0000256" key="7">
    <source>
        <dbReference type="SAM" id="Phobius"/>
    </source>
</evidence>
<evidence type="ECO:0000313" key="8">
    <source>
        <dbReference type="EMBL" id="EEC66462.1"/>
    </source>
</evidence>
<feature type="transmembrane region" description="Helical" evidence="7">
    <location>
        <begin position="554"/>
        <end position="575"/>
    </location>
</feature>
<dbReference type="Pfam" id="PF00854">
    <property type="entry name" value="PTR2"/>
    <property type="match status" value="2"/>
</dbReference>
<dbReference type="EMBL" id="CM000135">
    <property type="protein sequence ID" value="EEC66462.1"/>
    <property type="molecule type" value="Genomic_DNA"/>
</dbReference>
<feature type="transmembrane region" description="Helical" evidence="7">
    <location>
        <begin position="202"/>
        <end position="221"/>
    </location>
</feature>
<keyword evidence="9" id="KW-1185">Reference proteome</keyword>
<feature type="region of interest" description="Disordered" evidence="6">
    <location>
        <begin position="1"/>
        <end position="40"/>
    </location>
</feature>
<dbReference type="Proteomes" id="UP000007015">
    <property type="component" value="Chromosome 10"/>
</dbReference>
<dbReference type="FunFam" id="1.20.1250.20:FF:001033">
    <property type="entry name" value="Oligopeptide transporter, kidney isoform"/>
    <property type="match status" value="1"/>
</dbReference>
<evidence type="ECO:0000256" key="5">
    <source>
        <dbReference type="ARBA" id="ARBA00023136"/>
    </source>
</evidence>
<feature type="transmembrane region" description="Helical" evidence="7">
    <location>
        <begin position="794"/>
        <end position="813"/>
    </location>
</feature>
<gene>
    <name evidence="8" type="ORF">OsI_32536</name>
</gene>
<dbReference type="GO" id="GO:0016020">
    <property type="term" value="C:membrane"/>
    <property type="evidence" value="ECO:0007669"/>
    <property type="project" value="UniProtKB-SubCell"/>
</dbReference>
<feature type="transmembrane region" description="Helical" evidence="7">
    <location>
        <begin position="121"/>
        <end position="141"/>
    </location>
</feature>
<reference evidence="8 9" key="1">
    <citation type="journal article" date="2005" name="PLoS Biol.">
        <title>The genomes of Oryza sativa: a history of duplications.</title>
        <authorList>
            <person name="Yu J."/>
            <person name="Wang J."/>
            <person name="Lin W."/>
            <person name="Li S."/>
            <person name="Li H."/>
            <person name="Zhou J."/>
            <person name="Ni P."/>
            <person name="Dong W."/>
            <person name="Hu S."/>
            <person name="Zeng C."/>
            <person name="Zhang J."/>
            <person name="Zhang Y."/>
            <person name="Li R."/>
            <person name="Xu Z."/>
            <person name="Li S."/>
            <person name="Li X."/>
            <person name="Zheng H."/>
            <person name="Cong L."/>
            <person name="Lin L."/>
            <person name="Yin J."/>
            <person name="Geng J."/>
            <person name="Li G."/>
            <person name="Shi J."/>
            <person name="Liu J."/>
            <person name="Lv H."/>
            <person name="Li J."/>
            <person name="Wang J."/>
            <person name="Deng Y."/>
            <person name="Ran L."/>
            <person name="Shi X."/>
            <person name="Wang X."/>
            <person name="Wu Q."/>
            <person name="Li C."/>
            <person name="Ren X."/>
            <person name="Wang J."/>
            <person name="Wang X."/>
            <person name="Li D."/>
            <person name="Liu D."/>
            <person name="Zhang X."/>
            <person name="Ji Z."/>
            <person name="Zhao W."/>
            <person name="Sun Y."/>
            <person name="Zhang Z."/>
            <person name="Bao J."/>
            <person name="Han Y."/>
            <person name="Dong L."/>
            <person name="Ji J."/>
            <person name="Chen P."/>
            <person name="Wu S."/>
            <person name="Liu J."/>
            <person name="Xiao Y."/>
            <person name="Bu D."/>
            <person name="Tan J."/>
            <person name="Yang L."/>
            <person name="Ye C."/>
            <person name="Zhang J."/>
            <person name="Xu J."/>
            <person name="Zhou Y."/>
            <person name="Yu Y."/>
            <person name="Zhang B."/>
            <person name="Zhuang S."/>
            <person name="Wei H."/>
            <person name="Liu B."/>
            <person name="Lei M."/>
            <person name="Yu H."/>
            <person name="Li Y."/>
            <person name="Xu H."/>
            <person name="Wei S."/>
            <person name="He X."/>
            <person name="Fang L."/>
            <person name="Zhang Z."/>
            <person name="Zhang Y."/>
            <person name="Huang X."/>
            <person name="Su Z."/>
            <person name="Tong W."/>
            <person name="Li J."/>
            <person name="Tong Z."/>
            <person name="Li S."/>
            <person name="Ye J."/>
            <person name="Wang L."/>
            <person name="Fang L."/>
            <person name="Lei T."/>
            <person name="Chen C."/>
            <person name="Chen H."/>
            <person name="Xu Z."/>
            <person name="Li H."/>
            <person name="Huang H."/>
            <person name="Zhang F."/>
            <person name="Xu H."/>
            <person name="Li N."/>
            <person name="Zhao C."/>
            <person name="Li S."/>
            <person name="Dong L."/>
            <person name="Huang Y."/>
            <person name="Li L."/>
            <person name="Xi Y."/>
            <person name="Qi Q."/>
            <person name="Li W."/>
            <person name="Zhang B."/>
            <person name="Hu W."/>
            <person name="Zhang Y."/>
            <person name="Tian X."/>
            <person name="Jiao Y."/>
            <person name="Liang X."/>
            <person name="Jin J."/>
            <person name="Gao L."/>
            <person name="Zheng W."/>
            <person name="Hao B."/>
            <person name="Liu S."/>
            <person name="Wang W."/>
            <person name="Yuan L."/>
            <person name="Cao M."/>
            <person name="McDermott J."/>
            <person name="Samudrala R."/>
            <person name="Wang J."/>
            <person name="Wong G.K."/>
            <person name="Yang H."/>
        </authorList>
    </citation>
    <scope>NUCLEOTIDE SEQUENCE [LARGE SCALE GENOMIC DNA]</scope>
    <source>
        <strain evidence="9">cv. 93-11</strain>
    </source>
</reference>
<feature type="transmembrane region" description="Helical" evidence="7">
    <location>
        <begin position="448"/>
        <end position="468"/>
    </location>
</feature>
<dbReference type="OMA" id="CNCRREN"/>
<comment type="subcellular location">
    <subcellularLocation>
        <location evidence="1">Membrane</location>
        <topology evidence="1">Multi-pass membrane protein</topology>
    </subcellularLocation>
</comment>
<evidence type="ECO:0000313" key="9">
    <source>
        <dbReference type="Proteomes" id="UP000007015"/>
    </source>
</evidence>
<feature type="transmembrane region" description="Helical" evidence="7">
    <location>
        <begin position="834"/>
        <end position="857"/>
    </location>
</feature>
<evidence type="ECO:0000256" key="4">
    <source>
        <dbReference type="ARBA" id="ARBA00022989"/>
    </source>
</evidence>
<feature type="transmembrane region" description="Helical" evidence="7">
    <location>
        <begin position="227"/>
        <end position="248"/>
    </location>
</feature>
<keyword evidence="4 7" id="KW-1133">Transmembrane helix</keyword>
<dbReference type="AlphaFoldDB" id="B8BFK2"/>
<evidence type="ECO:0000256" key="2">
    <source>
        <dbReference type="ARBA" id="ARBA00005982"/>
    </source>
</evidence>
<dbReference type="GO" id="GO:0022857">
    <property type="term" value="F:transmembrane transporter activity"/>
    <property type="evidence" value="ECO:0007669"/>
    <property type="project" value="InterPro"/>
</dbReference>
<feature type="transmembrane region" description="Helical" evidence="7">
    <location>
        <begin position="682"/>
        <end position="701"/>
    </location>
</feature>
<accession>B8BFK2</accession>
<comment type="similarity">
    <text evidence="2">Belongs to the major facilitator superfamily. Proton-dependent oligopeptide transporter (POT/PTR) (TC 2.A.17) family.</text>
</comment>
<dbReference type="InterPro" id="IPR000109">
    <property type="entry name" value="POT_fam"/>
</dbReference>
<protein>
    <submittedName>
        <fullName evidence="8">Uncharacterized protein</fullName>
    </submittedName>
</protein>
<dbReference type="Gene3D" id="1.20.1250.20">
    <property type="entry name" value="MFS general substrate transporter like domains"/>
    <property type="match status" value="2"/>
</dbReference>
<evidence type="ECO:0000256" key="1">
    <source>
        <dbReference type="ARBA" id="ARBA00004141"/>
    </source>
</evidence>